<reference evidence="2" key="1">
    <citation type="submission" date="2024-04" db="EMBL/GenBank/DDBJ databases">
        <authorList>
            <person name="Shaw F."/>
            <person name="Minotto A."/>
        </authorList>
    </citation>
    <scope>NUCLEOTIDE SEQUENCE [LARGE SCALE GENOMIC DNA]</scope>
</reference>
<protein>
    <submittedName>
        <fullName evidence="1">Uncharacterized protein</fullName>
    </submittedName>
</protein>
<dbReference type="EMBL" id="OZ037947">
    <property type="protein sequence ID" value="CAL1707011.1"/>
    <property type="molecule type" value="Genomic_DNA"/>
</dbReference>
<evidence type="ECO:0000313" key="1">
    <source>
        <dbReference type="EMBL" id="CAL1707011.1"/>
    </source>
</evidence>
<keyword evidence="2" id="KW-1185">Reference proteome</keyword>
<gene>
    <name evidence="1" type="ORF">GFSPODELE1_LOCUS6148</name>
</gene>
<dbReference type="InterPro" id="IPR034444">
    <property type="entry name" value="Nuo17.8"/>
</dbReference>
<proteinExistence type="predicted"/>
<dbReference type="PANTHER" id="PTHR42100:SF1">
    <property type="entry name" value="OXIDOREDUCTASE 178 KDA SUBUNIT, PUTATIVE (AFU_ORTHOLOGUE AFUA_8G04320)-RELATED"/>
    <property type="match status" value="1"/>
</dbReference>
<dbReference type="Proteomes" id="UP001497453">
    <property type="component" value="Chromosome 4"/>
</dbReference>
<name>A0ABP1DGP9_9APHY</name>
<dbReference type="PANTHER" id="PTHR42100">
    <property type="entry name" value="OXIDOREDUCTASE 178 KDA SUBUNIT, PUTATIVE (AFU_ORTHOLOGUE AFUA_8G04320)-RELATED"/>
    <property type="match status" value="1"/>
</dbReference>
<accession>A0ABP1DGP9</accession>
<organism evidence="1 2">
    <name type="scientific">Somion occarium</name>
    <dbReference type="NCBI Taxonomy" id="3059160"/>
    <lineage>
        <taxon>Eukaryota</taxon>
        <taxon>Fungi</taxon>
        <taxon>Dikarya</taxon>
        <taxon>Basidiomycota</taxon>
        <taxon>Agaricomycotina</taxon>
        <taxon>Agaricomycetes</taxon>
        <taxon>Polyporales</taxon>
        <taxon>Cerrenaceae</taxon>
        <taxon>Somion</taxon>
    </lineage>
</organism>
<evidence type="ECO:0000313" key="2">
    <source>
        <dbReference type="Proteomes" id="UP001497453"/>
    </source>
</evidence>
<sequence length="160" mass="18297">MSLARAGRIARLNRPCRPHVASRFSSSHAGEHDQHHHDAHADAIAFPREDFSAPIWRRFILYSLLAVGFYKFAPSPKEDNPFSRFLDQYRTPQEVWAAVNLKHLELSAQSQVDNLLVAEAKRPPVHRFRYPQAFEQYSPHLRPIGTTVDFGDLVIKGDKA</sequence>